<evidence type="ECO:0000313" key="4">
    <source>
        <dbReference type="Proteomes" id="UP000321947"/>
    </source>
</evidence>
<dbReference type="Proteomes" id="UP000321947">
    <property type="component" value="Unassembled WGS sequence"/>
</dbReference>
<comment type="caution">
    <text evidence="2">The sequence shown here is derived from an EMBL/GenBank/DDBJ whole genome shotgun (WGS) entry which is preliminary data.</text>
</comment>
<dbReference type="InterPro" id="IPR021109">
    <property type="entry name" value="Peptidase_aspartic_dom_sf"/>
</dbReference>
<dbReference type="SUPFAM" id="SSF50630">
    <property type="entry name" value="Acid proteases"/>
    <property type="match status" value="1"/>
</dbReference>
<dbReference type="CDD" id="cd00303">
    <property type="entry name" value="retropepsin_like"/>
    <property type="match status" value="1"/>
</dbReference>
<name>A0A5D3BKW3_CUCMM</name>
<dbReference type="PANTHER" id="PTHR15503:SF45">
    <property type="entry name" value="RNA-DIRECTED DNA POLYMERASE HOMOLOG"/>
    <property type="match status" value="1"/>
</dbReference>
<dbReference type="OrthoDB" id="1746660at2759"/>
<reference evidence="3 4" key="1">
    <citation type="submission" date="2019-08" db="EMBL/GenBank/DDBJ databases">
        <title>Draft genome sequences of two oriental melons (Cucumis melo L. var makuwa).</title>
        <authorList>
            <person name="Kwon S.-Y."/>
        </authorList>
    </citation>
    <scope>NUCLEOTIDE SEQUENCE [LARGE SCALE GENOMIC DNA]</scope>
    <source>
        <strain evidence="4">cv. Chang Bougi</strain>
        <strain evidence="3">cv. SW 3</strain>
        <tissue evidence="2">Leaf</tissue>
    </source>
</reference>
<protein>
    <submittedName>
        <fullName evidence="2">Ty3-gypsy retrotransposon protein</fullName>
    </submittedName>
</protein>
<evidence type="ECO:0000313" key="3">
    <source>
        <dbReference type="Proteomes" id="UP000321393"/>
    </source>
</evidence>
<dbReference type="InterPro" id="IPR032567">
    <property type="entry name" value="RTL1-rel"/>
</dbReference>
<organism evidence="2 4">
    <name type="scientific">Cucumis melo var. makuwa</name>
    <name type="common">Oriental melon</name>
    <dbReference type="NCBI Taxonomy" id="1194695"/>
    <lineage>
        <taxon>Eukaryota</taxon>
        <taxon>Viridiplantae</taxon>
        <taxon>Streptophyta</taxon>
        <taxon>Embryophyta</taxon>
        <taxon>Tracheophyta</taxon>
        <taxon>Spermatophyta</taxon>
        <taxon>Magnoliopsida</taxon>
        <taxon>eudicotyledons</taxon>
        <taxon>Gunneridae</taxon>
        <taxon>Pentapetalae</taxon>
        <taxon>rosids</taxon>
        <taxon>fabids</taxon>
        <taxon>Cucurbitales</taxon>
        <taxon>Cucurbitaceae</taxon>
        <taxon>Benincaseae</taxon>
        <taxon>Cucumis</taxon>
    </lineage>
</organism>
<dbReference type="AlphaFoldDB" id="A0A5D3BKW3"/>
<dbReference type="PANTHER" id="PTHR15503">
    <property type="entry name" value="LDOC1 RELATED"/>
    <property type="match status" value="1"/>
</dbReference>
<dbReference type="EMBL" id="SSTD01017387">
    <property type="protein sequence ID" value="TYJ99923.1"/>
    <property type="molecule type" value="Genomic_DNA"/>
</dbReference>
<evidence type="ECO:0000313" key="2">
    <source>
        <dbReference type="EMBL" id="TYJ99923.1"/>
    </source>
</evidence>
<evidence type="ECO:0000313" key="1">
    <source>
        <dbReference type="EMBL" id="KAA0056799.1"/>
    </source>
</evidence>
<dbReference type="Proteomes" id="UP000321393">
    <property type="component" value="Unassembled WGS sequence"/>
</dbReference>
<proteinExistence type="predicted"/>
<gene>
    <name evidence="2" type="ORF">E5676_scaffold701G00460</name>
    <name evidence="1" type="ORF">E6C27_scaffold486G00960</name>
</gene>
<dbReference type="Gene3D" id="2.40.70.10">
    <property type="entry name" value="Acid Proteases"/>
    <property type="match status" value="1"/>
</dbReference>
<dbReference type="EMBL" id="SSTE01007295">
    <property type="protein sequence ID" value="KAA0056799.1"/>
    <property type="molecule type" value="Genomic_DNA"/>
</dbReference>
<dbReference type="Pfam" id="PF08284">
    <property type="entry name" value="RVP_2"/>
    <property type="match status" value="1"/>
</dbReference>
<accession>A0A5D3BKW3</accession>
<sequence>MAEEDLEGTFTNGLDPRIRKEVFSMRAVGLKDLMEAAQLAEEKVEWSKGGPNPYPFSKEMAKTTLGSSPKSTGSPTTKMVTLAEKVVNQTSNSNTSQFQTVGGGGRREPSYRRWTNSELQARKEKGLCYRCDEPFSKGCRCKNRELGLCVVADDLGDTEMSEEDTGGSMVEIGPIVELSLNSVVGLTTPGTFKIRGKLEDRAVVVMIDCKATHSFISLRLVEEIQIATTETTQYRVIIGSGKAVQGKGMCTGVVVGLPGLTVVEDFLPLELGNLDMVLGMQWLQKQGSMTVDWRNLAMTFAVGDVKVVLKGDPSLTRMEISLKMLVK</sequence>